<dbReference type="PANTHER" id="PTHR43566">
    <property type="entry name" value="CONSERVED PROTEIN"/>
    <property type="match status" value="1"/>
</dbReference>
<gene>
    <name evidence="3" type="ORF">MAG551_01403</name>
</gene>
<evidence type="ECO:0000259" key="1">
    <source>
        <dbReference type="Pfam" id="PF13173"/>
    </source>
</evidence>
<dbReference type="Proteomes" id="UP000722750">
    <property type="component" value="Unassembled WGS sequence"/>
</dbReference>
<dbReference type="SUPFAM" id="SSF52540">
    <property type="entry name" value="P-loop containing nucleoside triphosphate hydrolases"/>
    <property type="match status" value="1"/>
</dbReference>
<dbReference type="InterPro" id="IPR027417">
    <property type="entry name" value="P-loop_NTPase"/>
</dbReference>
<dbReference type="EMBL" id="JAANXD010000058">
    <property type="protein sequence ID" value="MBS1258345.1"/>
    <property type="molecule type" value="Genomic_DNA"/>
</dbReference>
<dbReference type="InterPro" id="IPR041682">
    <property type="entry name" value="AAA_14"/>
</dbReference>
<sequence>MNEYYKRKLQLPDSGDETFFLWGARQTGKSTLLKKTYPRALWIDLLKSEEYRRYIEHPEYLREEIARSGAGFVVIDEIQKVPAILDEVHWLHENRKIQFALCGSSARKLRKGHANLLGGRGVRYELFGFSASELRSRFDLTRMLNHGYFPRIYSNSTPKRLLNNYVSQYLKDEVAAEGLVRRLPSFSQFLNMASLSDCELVNYSTIARDTGVSSETIRGYFEILCDSLLGKFLHAYRRRPKRRITTSPKFYFSDVGVVNFLAKRGKLEPGGELYGKAFENWVFHELCSYDSYKEKFSEICFWRLSSGIEVDFVVNHMDCAIEAKASNRITKDHLKGLRQLSIDHPNVKKRIVVCLDNKDRLTEDDIEIINYQTFIKKLWAGNLF</sequence>
<evidence type="ECO:0000313" key="3">
    <source>
        <dbReference type="EMBL" id="MBS1258345.1"/>
    </source>
</evidence>
<dbReference type="PANTHER" id="PTHR43566:SF2">
    <property type="entry name" value="DUF4143 DOMAIN-CONTAINING PROTEIN"/>
    <property type="match status" value="1"/>
</dbReference>
<name>A0A942A0U7_9BACT</name>
<evidence type="ECO:0000313" key="4">
    <source>
        <dbReference type="Proteomes" id="UP000722750"/>
    </source>
</evidence>
<reference evidence="3" key="1">
    <citation type="journal article" date="2021" name="ISME J.">
        <title>Fine-scale metabolic discontinuity in a stratified prokaryote microbiome of a Red Sea deep halocline.</title>
        <authorList>
            <person name="Michoud G."/>
            <person name="Ngugi D.K."/>
            <person name="Barozzi A."/>
            <person name="Merlino G."/>
            <person name="Calleja M.L."/>
            <person name="Delgado-Huertas A."/>
            <person name="Moran X.A.G."/>
            <person name="Daffonchio D."/>
        </authorList>
    </citation>
    <scope>NUCLEOTIDE SEQUENCE</scope>
    <source>
        <strain evidence="3">SuakinDeep_MAG55_1</strain>
    </source>
</reference>
<dbReference type="Pfam" id="PF13173">
    <property type="entry name" value="AAA_14"/>
    <property type="match status" value="1"/>
</dbReference>
<protein>
    <recommendedName>
        <fullName evidence="5">ATPase</fullName>
    </recommendedName>
</protein>
<proteinExistence type="predicted"/>
<dbReference type="AlphaFoldDB" id="A0A942A0U7"/>
<dbReference type="InterPro" id="IPR025420">
    <property type="entry name" value="DUF4143"/>
</dbReference>
<evidence type="ECO:0008006" key="5">
    <source>
        <dbReference type="Google" id="ProtNLM"/>
    </source>
</evidence>
<dbReference type="Pfam" id="PF13635">
    <property type="entry name" value="DUF4143"/>
    <property type="match status" value="1"/>
</dbReference>
<accession>A0A942A0U7</accession>
<feature type="domain" description="DUF4143" evidence="2">
    <location>
        <begin position="172"/>
        <end position="326"/>
    </location>
</feature>
<comment type="caution">
    <text evidence="3">The sequence shown here is derived from an EMBL/GenBank/DDBJ whole genome shotgun (WGS) entry which is preliminary data.</text>
</comment>
<evidence type="ECO:0000259" key="2">
    <source>
        <dbReference type="Pfam" id="PF13635"/>
    </source>
</evidence>
<feature type="domain" description="AAA" evidence="1">
    <location>
        <begin position="18"/>
        <end position="134"/>
    </location>
</feature>
<organism evidence="3 4">
    <name type="scientific">Candidatus Scalindua arabica</name>
    <dbReference type="NCBI Taxonomy" id="1127984"/>
    <lineage>
        <taxon>Bacteria</taxon>
        <taxon>Pseudomonadati</taxon>
        <taxon>Planctomycetota</taxon>
        <taxon>Candidatus Brocadiia</taxon>
        <taxon>Candidatus Brocadiales</taxon>
        <taxon>Candidatus Scalinduaceae</taxon>
        <taxon>Candidatus Scalindua</taxon>
    </lineage>
</organism>